<comment type="caution">
    <text evidence="2">The sequence shown here is derived from an EMBL/GenBank/DDBJ whole genome shotgun (WGS) entry which is preliminary data.</text>
</comment>
<dbReference type="InterPro" id="IPR029063">
    <property type="entry name" value="SAM-dependent_MTases_sf"/>
</dbReference>
<dbReference type="Proteomes" id="UP000660381">
    <property type="component" value="Unassembled WGS sequence"/>
</dbReference>
<feature type="domain" description="Methyltransferase type 12" evidence="1">
    <location>
        <begin position="49"/>
        <end position="131"/>
    </location>
</feature>
<dbReference type="Pfam" id="PF08242">
    <property type="entry name" value="Methyltransf_12"/>
    <property type="match status" value="1"/>
</dbReference>
<keyword evidence="2" id="KW-0808">Transferase</keyword>
<dbReference type="EMBL" id="JACJTQ010000004">
    <property type="protein sequence ID" value="MBD2691072.1"/>
    <property type="molecule type" value="Genomic_DNA"/>
</dbReference>
<evidence type="ECO:0000313" key="3">
    <source>
        <dbReference type="Proteomes" id="UP000660381"/>
    </source>
</evidence>
<sequence length="204" mass="23759">MRMKTEQEVFWEGDFGTDYTERNIISLEQRQPFFAKVLQKTYGVKTICELGANRGHNLQAIASLSPNFELTGVELNHSALIELEKIADIKSIQSSIQEFSVNIKFDLVFTCGVLIHINPDELRLVYQKMYESSSRYILINEYYNPVPVEINYRGHQGKLFKRDFAGELLEQYSNCIKVIDYGFLWNKLDPAWDNTTWVLMEKIV</sequence>
<reference evidence="2 3" key="1">
    <citation type="journal article" date="2020" name="ISME J.">
        <title>Comparative genomics reveals insights into cyanobacterial evolution and habitat adaptation.</title>
        <authorList>
            <person name="Chen M.Y."/>
            <person name="Teng W.K."/>
            <person name="Zhao L."/>
            <person name="Hu C.X."/>
            <person name="Zhou Y.K."/>
            <person name="Han B.P."/>
            <person name="Song L.R."/>
            <person name="Shu W.S."/>
        </authorList>
    </citation>
    <scope>NUCLEOTIDE SEQUENCE [LARGE SCALE GENOMIC DNA]</scope>
    <source>
        <strain evidence="2 3">FACHB-362</strain>
    </source>
</reference>
<keyword evidence="2" id="KW-0489">Methyltransferase</keyword>
<dbReference type="Gene3D" id="3.40.50.150">
    <property type="entry name" value="Vaccinia Virus protein VP39"/>
    <property type="match status" value="1"/>
</dbReference>
<evidence type="ECO:0000313" key="2">
    <source>
        <dbReference type="EMBL" id="MBD2691072.1"/>
    </source>
</evidence>
<organism evidence="2 3">
    <name type="scientific">Anabaena catenula FACHB-362</name>
    <dbReference type="NCBI Taxonomy" id="2692877"/>
    <lineage>
        <taxon>Bacteria</taxon>
        <taxon>Bacillati</taxon>
        <taxon>Cyanobacteriota</taxon>
        <taxon>Cyanophyceae</taxon>
        <taxon>Nostocales</taxon>
        <taxon>Nostocaceae</taxon>
        <taxon>Anabaena</taxon>
    </lineage>
</organism>
<dbReference type="InterPro" id="IPR020027">
    <property type="entry name" value="Pseudamin_synth-assoc_MeTrfase"/>
</dbReference>
<accession>A0ABR8J0A5</accession>
<proteinExistence type="predicted"/>
<dbReference type="RefSeq" id="WP_190905592.1">
    <property type="nucleotide sequence ID" value="NZ_JACJTQ010000004.1"/>
</dbReference>
<dbReference type="GO" id="GO:0008168">
    <property type="term" value="F:methyltransferase activity"/>
    <property type="evidence" value="ECO:0007669"/>
    <property type="project" value="UniProtKB-KW"/>
</dbReference>
<dbReference type="NCBIfam" id="TIGR03587">
    <property type="entry name" value="Pse_Me-ase"/>
    <property type="match status" value="1"/>
</dbReference>
<evidence type="ECO:0000259" key="1">
    <source>
        <dbReference type="Pfam" id="PF08242"/>
    </source>
</evidence>
<gene>
    <name evidence="2" type="ORF">H6G68_04745</name>
</gene>
<dbReference type="GO" id="GO:0032259">
    <property type="term" value="P:methylation"/>
    <property type="evidence" value="ECO:0007669"/>
    <property type="project" value="UniProtKB-KW"/>
</dbReference>
<keyword evidence="3" id="KW-1185">Reference proteome</keyword>
<dbReference type="SUPFAM" id="SSF53335">
    <property type="entry name" value="S-adenosyl-L-methionine-dependent methyltransferases"/>
    <property type="match status" value="1"/>
</dbReference>
<dbReference type="InterPro" id="IPR013217">
    <property type="entry name" value="Methyltransf_12"/>
</dbReference>
<protein>
    <submittedName>
        <fullName evidence="2">Pseudaminic acid biosynthesis-associated methylase</fullName>
    </submittedName>
</protein>
<name>A0ABR8J0A5_9NOST</name>